<keyword evidence="7" id="KW-0378">Hydrolase</keyword>
<dbReference type="GO" id="GO:0044715">
    <property type="term" value="F:8-oxo-dGDP phosphatase activity"/>
    <property type="evidence" value="ECO:0007669"/>
    <property type="project" value="TreeGrafter"/>
</dbReference>
<proteinExistence type="inferred from homology"/>
<name>A0A1F4V8P4_UNCKA</name>
<dbReference type="InterPro" id="IPR015797">
    <property type="entry name" value="NUDIX_hydrolase-like_dom_sf"/>
</dbReference>
<dbReference type="CDD" id="cd04690">
    <property type="entry name" value="NUDIX_Hydrolase"/>
    <property type="match status" value="1"/>
</dbReference>
<reference evidence="13 14" key="1">
    <citation type="journal article" date="2016" name="Nat. Commun.">
        <title>Thousands of microbial genomes shed light on interconnected biogeochemical processes in an aquifer system.</title>
        <authorList>
            <person name="Anantharaman K."/>
            <person name="Brown C.T."/>
            <person name="Hug L.A."/>
            <person name="Sharon I."/>
            <person name="Castelle C.J."/>
            <person name="Probst A.J."/>
            <person name="Thomas B.C."/>
            <person name="Singh A."/>
            <person name="Wilkins M.J."/>
            <person name="Karaoz U."/>
            <person name="Brodie E.L."/>
            <person name="Williams K.H."/>
            <person name="Hubbard S.S."/>
            <person name="Banfield J.F."/>
        </authorList>
    </citation>
    <scope>NUCLEOTIDE SEQUENCE [LARGE SCALE GENOMIC DNA]</scope>
</reference>
<dbReference type="GO" id="GO:0006260">
    <property type="term" value="P:DNA replication"/>
    <property type="evidence" value="ECO:0007669"/>
    <property type="project" value="UniProtKB-KW"/>
</dbReference>
<dbReference type="Proteomes" id="UP000178127">
    <property type="component" value="Unassembled WGS sequence"/>
</dbReference>
<keyword evidence="9" id="KW-0234">DNA repair</keyword>
<dbReference type="EMBL" id="MEVD01000013">
    <property type="protein sequence ID" value="OGC53621.1"/>
    <property type="molecule type" value="Genomic_DNA"/>
</dbReference>
<dbReference type="GO" id="GO:0044716">
    <property type="term" value="F:8-oxo-GDP phosphatase activity"/>
    <property type="evidence" value="ECO:0007669"/>
    <property type="project" value="TreeGrafter"/>
</dbReference>
<comment type="catalytic activity">
    <reaction evidence="10">
        <text>8-oxo-dGTP + H2O = 8-oxo-dGMP + diphosphate + H(+)</text>
        <dbReference type="Rhea" id="RHEA:31575"/>
        <dbReference type="ChEBI" id="CHEBI:15377"/>
        <dbReference type="ChEBI" id="CHEBI:15378"/>
        <dbReference type="ChEBI" id="CHEBI:33019"/>
        <dbReference type="ChEBI" id="CHEBI:63224"/>
        <dbReference type="ChEBI" id="CHEBI:77896"/>
        <dbReference type="EC" id="3.6.1.55"/>
    </reaction>
</comment>
<evidence type="ECO:0000256" key="3">
    <source>
        <dbReference type="ARBA" id="ARBA00022457"/>
    </source>
</evidence>
<evidence type="ECO:0000256" key="1">
    <source>
        <dbReference type="ARBA" id="ARBA00001946"/>
    </source>
</evidence>
<dbReference type="GO" id="GO:0035539">
    <property type="term" value="F:8-oxo-7,8-dihydrodeoxyguanosine triphosphate pyrophosphatase activity"/>
    <property type="evidence" value="ECO:0007669"/>
    <property type="project" value="UniProtKB-EC"/>
</dbReference>
<dbReference type="InterPro" id="IPR000086">
    <property type="entry name" value="NUDIX_hydrolase_dom"/>
</dbReference>
<dbReference type="PANTHER" id="PTHR47707:SF1">
    <property type="entry name" value="NUDIX HYDROLASE FAMILY PROTEIN"/>
    <property type="match status" value="1"/>
</dbReference>
<comment type="similarity">
    <text evidence="2">Belongs to the Nudix hydrolase family.</text>
</comment>
<keyword evidence="5" id="KW-0479">Metal-binding</keyword>
<dbReference type="AlphaFoldDB" id="A0A1F4V8P4"/>
<evidence type="ECO:0000256" key="11">
    <source>
        <dbReference type="ARBA" id="ARBA00038905"/>
    </source>
</evidence>
<keyword evidence="6" id="KW-0227">DNA damage</keyword>
<evidence type="ECO:0000256" key="4">
    <source>
        <dbReference type="ARBA" id="ARBA00022705"/>
    </source>
</evidence>
<evidence type="ECO:0000256" key="5">
    <source>
        <dbReference type="ARBA" id="ARBA00022723"/>
    </source>
</evidence>
<dbReference type="GO" id="GO:0046872">
    <property type="term" value="F:metal ion binding"/>
    <property type="evidence" value="ECO:0007669"/>
    <property type="project" value="UniProtKB-KW"/>
</dbReference>
<comment type="caution">
    <text evidence="13">The sequence shown here is derived from an EMBL/GenBank/DDBJ whole genome shotgun (WGS) entry which is preliminary data.</text>
</comment>
<dbReference type="EC" id="3.6.1.55" evidence="11"/>
<evidence type="ECO:0000313" key="13">
    <source>
        <dbReference type="EMBL" id="OGC53621.1"/>
    </source>
</evidence>
<comment type="cofactor">
    <cofactor evidence="1">
        <name>Mg(2+)</name>
        <dbReference type="ChEBI" id="CHEBI:18420"/>
    </cofactor>
</comment>
<evidence type="ECO:0000256" key="9">
    <source>
        <dbReference type="ARBA" id="ARBA00023204"/>
    </source>
</evidence>
<dbReference type="Gene3D" id="3.90.79.10">
    <property type="entry name" value="Nucleoside Triphosphate Pyrophosphohydrolase"/>
    <property type="match status" value="1"/>
</dbReference>
<feature type="domain" description="Nudix hydrolase" evidence="12">
    <location>
        <begin position="5"/>
        <end position="132"/>
    </location>
</feature>
<dbReference type="InterPro" id="IPR047127">
    <property type="entry name" value="MutT-like"/>
</dbReference>
<dbReference type="PROSITE" id="PS51462">
    <property type="entry name" value="NUDIX"/>
    <property type="match status" value="1"/>
</dbReference>
<evidence type="ECO:0000256" key="10">
    <source>
        <dbReference type="ARBA" id="ARBA00035861"/>
    </source>
</evidence>
<evidence type="ECO:0000313" key="14">
    <source>
        <dbReference type="Proteomes" id="UP000178127"/>
    </source>
</evidence>
<evidence type="ECO:0000256" key="7">
    <source>
        <dbReference type="ARBA" id="ARBA00022801"/>
    </source>
</evidence>
<dbReference type="STRING" id="1802620.A3D91_04235"/>
<dbReference type="GO" id="GO:0008413">
    <property type="term" value="F:8-oxo-7,8-dihydroguanosine triphosphate pyrophosphatase activity"/>
    <property type="evidence" value="ECO:0007669"/>
    <property type="project" value="TreeGrafter"/>
</dbReference>
<keyword evidence="3" id="KW-0515">Mutator protein</keyword>
<keyword evidence="4" id="KW-0235">DNA replication</keyword>
<dbReference type="Pfam" id="PF00293">
    <property type="entry name" value="NUDIX"/>
    <property type="match status" value="1"/>
</dbReference>
<protein>
    <recommendedName>
        <fullName evidence="11">8-oxo-dGTP diphosphatase</fullName>
        <ecNumber evidence="11">3.6.1.55</ecNumber>
    </recommendedName>
</protein>
<sequence length="138" mass="15590">MNKDFEIHKAAGLIIVDKKLLLEKSGGQDIYVVPGGRIEEGEISQETLVRELFEEFKITANQSDFEFFGSYIVKNAKIEGSKVKMETFLVKKWVGDIQIDNEIESIAWVDSSNSQNLKISPFAVDIVIPLLNKKDLIN</sequence>
<dbReference type="PANTHER" id="PTHR47707">
    <property type="entry name" value="8-OXO-DGTP DIPHOSPHATASE"/>
    <property type="match status" value="1"/>
</dbReference>
<evidence type="ECO:0000259" key="12">
    <source>
        <dbReference type="PROSITE" id="PS51462"/>
    </source>
</evidence>
<dbReference type="SUPFAM" id="SSF55811">
    <property type="entry name" value="Nudix"/>
    <property type="match status" value="1"/>
</dbReference>
<organism evidence="13 14">
    <name type="scientific">candidate division WWE3 bacterium RIFCSPHIGHO2_02_FULL_38_14</name>
    <dbReference type="NCBI Taxonomy" id="1802620"/>
    <lineage>
        <taxon>Bacteria</taxon>
        <taxon>Katanobacteria</taxon>
    </lineage>
</organism>
<keyword evidence="8" id="KW-0460">Magnesium</keyword>
<dbReference type="GO" id="GO:0006281">
    <property type="term" value="P:DNA repair"/>
    <property type="evidence" value="ECO:0007669"/>
    <property type="project" value="UniProtKB-KW"/>
</dbReference>
<evidence type="ECO:0000256" key="8">
    <source>
        <dbReference type="ARBA" id="ARBA00022842"/>
    </source>
</evidence>
<evidence type="ECO:0000256" key="2">
    <source>
        <dbReference type="ARBA" id="ARBA00005582"/>
    </source>
</evidence>
<gene>
    <name evidence="13" type="ORF">A3D91_04235</name>
</gene>
<evidence type="ECO:0000256" key="6">
    <source>
        <dbReference type="ARBA" id="ARBA00022763"/>
    </source>
</evidence>
<accession>A0A1F4V8P4</accession>